<dbReference type="InterPro" id="IPR036034">
    <property type="entry name" value="PDZ_sf"/>
</dbReference>
<evidence type="ECO:0000256" key="2">
    <source>
        <dbReference type="SAM" id="MobiDB-lite"/>
    </source>
</evidence>
<dbReference type="PROSITE" id="PS50003">
    <property type="entry name" value="PH_DOMAIN"/>
    <property type="match status" value="1"/>
</dbReference>
<feature type="coiled-coil region" evidence="1">
    <location>
        <begin position="232"/>
        <end position="266"/>
    </location>
</feature>
<name>A0A024G2K7_9STRA</name>
<evidence type="ECO:0000259" key="3">
    <source>
        <dbReference type="PROSITE" id="PS50003"/>
    </source>
</evidence>
<dbReference type="Proteomes" id="UP000053237">
    <property type="component" value="Unassembled WGS sequence"/>
</dbReference>
<accession>A0A024G2K7</accession>
<proteinExistence type="predicted"/>
<dbReference type="AlphaFoldDB" id="A0A024G2K7"/>
<dbReference type="EMBL" id="CAIX01000013">
    <property type="protein sequence ID" value="CCI40995.1"/>
    <property type="molecule type" value="Genomic_DNA"/>
</dbReference>
<feature type="domain" description="PH" evidence="3">
    <location>
        <begin position="718"/>
        <end position="826"/>
    </location>
</feature>
<reference evidence="4 5" key="1">
    <citation type="submission" date="2012-05" db="EMBL/GenBank/DDBJ databases">
        <title>Recombination and specialization in a pathogen metapopulation.</title>
        <authorList>
            <person name="Gardiner A."/>
            <person name="Kemen E."/>
            <person name="Schultz-Larsen T."/>
            <person name="MacLean D."/>
            <person name="Van Oosterhout C."/>
            <person name="Jones J.D.G."/>
        </authorList>
    </citation>
    <scope>NUCLEOTIDE SEQUENCE [LARGE SCALE GENOMIC DNA]</scope>
    <source>
        <strain evidence="4 5">Ac Nc2</strain>
    </source>
</reference>
<feature type="region of interest" description="Disordered" evidence="2">
    <location>
        <begin position="698"/>
        <end position="717"/>
    </location>
</feature>
<comment type="caution">
    <text evidence="4">The sequence shown here is derived from an EMBL/GenBank/DDBJ whole genome shotgun (WGS) entry which is preliminary data.</text>
</comment>
<dbReference type="InterPro" id="IPR001849">
    <property type="entry name" value="PH_domain"/>
</dbReference>
<keyword evidence="1" id="KW-0175">Coiled coil</keyword>
<dbReference type="SMART" id="SM00233">
    <property type="entry name" value="PH"/>
    <property type="match status" value="1"/>
</dbReference>
<keyword evidence="5" id="KW-1185">Reference proteome</keyword>
<evidence type="ECO:0000313" key="4">
    <source>
        <dbReference type="EMBL" id="CCI40995.1"/>
    </source>
</evidence>
<dbReference type="SUPFAM" id="SSF50729">
    <property type="entry name" value="PH domain-like"/>
    <property type="match status" value="1"/>
</dbReference>
<dbReference type="InterPro" id="IPR011993">
    <property type="entry name" value="PH-like_dom_sf"/>
</dbReference>
<evidence type="ECO:0000313" key="5">
    <source>
        <dbReference type="Proteomes" id="UP000053237"/>
    </source>
</evidence>
<protein>
    <recommendedName>
        <fullName evidence="3">PH domain-containing protein</fullName>
    </recommendedName>
</protein>
<gene>
    <name evidence="4" type="ORF">BN9_017790</name>
</gene>
<dbReference type="OrthoDB" id="163747at2759"/>
<dbReference type="Gene3D" id="2.30.29.30">
    <property type="entry name" value="Pleckstrin-homology domain (PH domain)/Phosphotyrosine-binding domain (PTB)"/>
    <property type="match status" value="1"/>
</dbReference>
<organism evidence="4 5">
    <name type="scientific">Albugo candida</name>
    <dbReference type="NCBI Taxonomy" id="65357"/>
    <lineage>
        <taxon>Eukaryota</taxon>
        <taxon>Sar</taxon>
        <taxon>Stramenopiles</taxon>
        <taxon>Oomycota</taxon>
        <taxon>Peronosporomycetes</taxon>
        <taxon>Albuginales</taxon>
        <taxon>Albuginaceae</taxon>
        <taxon>Albugo</taxon>
    </lineage>
</organism>
<dbReference type="Pfam" id="PF00169">
    <property type="entry name" value="PH"/>
    <property type="match status" value="1"/>
</dbReference>
<dbReference type="Gene3D" id="2.30.42.10">
    <property type="match status" value="1"/>
</dbReference>
<evidence type="ECO:0000256" key="1">
    <source>
        <dbReference type="SAM" id="Coils"/>
    </source>
</evidence>
<sequence>MLGEQRNVSEIECLLDFIVETISAMQENAQIESHGVEALVEKAHAMVDRINYQFELEIEVTLNTEQLGLNLKQVSSEPGCVFTDIPVFVAEIYKFPSGMASCAELYNWSVKADKRIRVGMRLTAIDGFSLVGFSFTEVIERLRHAPRPLRIRFADITTGVKGRSKENTIIAESSIEKTKNETIGKQNLVKSWYLKIMIMLELKLEIWKIQEEYIQQMQRITAYKHRDLLIGAHSEKVNAERLRGELRDLDTETSLLQDQISNLSRQAEGVVESEELTRWILLREKNEILEREVWSGLDEITYHKEEHKMLHERFQHMELEVAALKGKGSNHELPVSQRIAEIGEEGYTKDIFEISGCSSTQIEENIKLTQSSCEKEQEKANLIRAEIKELKQKLVDVDVIDHHGVRYSALNAAESRTRNTEMTLCLLMKTIGETSPSLINDTDLSLATPELPEDEAVSLTESRTHQRGMSSPFIPLSALWNDVHGNDQTDKVIENEVWDSVHRSSIHGHDKDDKSALMSTCRQSSVPVVRKTSERRQNTDVEGLEIARMSDEAIKKHEHDHEHDQIREVQSTSDPLCLEPNIANLGSKESLMVNLIDCNETKSAFDAKESKSSHFVARPMIHAQDSVGSILSDLQQKTREQPLISYYSKETGDLDAYQSDSDEKAQNHQENLEEKNIELAIELTGPVPTRQRIACDQSRNHVKRVKSHPEGSSSNVKISNRCGILQKQRTLYQDKGVFKKISLRGALERWCKIDRSGVLLYYKREGDRNPRGRIELSDPTVEVTYEEMNPTSLNFTISTTSKQVRFLTKDRADLIGWVEALQTTLSYFSHIRSSILSPEALDHTDTVDSENLRATLGF</sequence>
<dbReference type="InParanoid" id="A0A024G2K7"/>
<dbReference type="CDD" id="cd00136">
    <property type="entry name" value="PDZ_canonical"/>
    <property type="match status" value="1"/>
</dbReference>
<dbReference type="SUPFAM" id="SSF50156">
    <property type="entry name" value="PDZ domain-like"/>
    <property type="match status" value="1"/>
</dbReference>